<dbReference type="HOGENOM" id="CLU_064969_0_0_1"/>
<dbReference type="Proteomes" id="UP000054549">
    <property type="component" value="Unassembled WGS sequence"/>
</dbReference>
<feature type="domain" description="F-box" evidence="1">
    <location>
        <begin position="5"/>
        <end position="39"/>
    </location>
</feature>
<dbReference type="InParanoid" id="A0A0C2WN75"/>
<dbReference type="Pfam" id="PF00646">
    <property type="entry name" value="F-box"/>
    <property type="match status" value="1"/>
</dbReference>
<dbReference type="InterPro" id="IPR001810">
    <property type="entry name" value="F-box_dom"/>
</dbReference>
<gene>
    <name evidence="2" type="ORF">M378DRAFT_27868</name>
</gene>
<accession>A0A0C2WN75</accession>
<evidence type="ECO:0000259" key="1">
    <source>
        <dbReference type="Pfam" id="PF00646"/>
    </source>
</evidence>
<dbReference type="OrthoDB" id="3062746at2759"/>
<dbReference type="SUPFAM" id="SSF81383">
    <property type="entry name" value="F-box domain"/>
    <property type="match status" value="1"/>
</dbReference>
<evidence type="ECO:0000313" key="2">
    <source>
        <dbReference type="EMBL" id="KIL57713.1"/>
    </source>
</evidence>
<proteinExistence type="predicted"/>
<keyword evidence="3" id="KW-1185">Reference proteome</keyword>
<name>A0A0C2WN75_AMAMK</name>
<evidence type="ECO:0000313" key="3">
    <source>
        <dbReference type="Proteomes" id="UP000054549"/>
    </source>
</evidence>
<protein>
    <recommendedName>
        <fullName evidence="1">F-box domain-containing protein</fullName>
    </recommendedName>
</protein>
<dbReference type="CDD" id="cd09917">
    <property type="entry name" value="F-box_SF"/>
    <property type="match status" value="1"/>
</dbReference>
<organism evidence="2 3">
    <name type="scientific">Amanita muscaria (strain Koide BX008)</name>
    <dbReference type="NCBI Taxonomy" id="946122"/>
    <lineage>
        <taxon>Eukaryota</taxon>
        <taxon>Fungi</taxon>
        <taxon>Dikarya</taxon>
        <taxon>Basidiomycota</taxon>
        <taxon>Agaricomycotina</taxon>
        <taxon>Agaricomycetes</taxon>
        <taxon>Agaricomycetidae</taxon>
        <taxon>Agaricales</taxon>
        <taxon>Pluteineae</taxon>
        <taxon>Amanitaceae</taxon>
        <taxon>Amanita</taxon>
    </lineage>
</organism>
<sequence length="398" mass="45340">MSSKLSDFAPELLHCVFCFCSPSDLASLSRVNYTFRQAAEYLLYRYIHISFGLFTDTTPRSQAKKSLFDTLTSNPQKAALLRYLRVQLEVSSYKARKANHLAMKRIVDALRNAHGLVDLRIMLYQVSDASKGKLSEVIKSGHFQLDTLYCDCYQDLVGIIVSQKHLRLLGIYNDHFFLGYSNVSRLIKNRRIDSNSNFPGTFMLTSFEPSYNLSQLTLFPELCLPGQTFTLCRDIGTSLGRDLDKRYDIAPVDRNCTLAIYVSDFSDAKSAIICEVIEAMAQCFVDCQVFTMWVKTSAGKETVSEPWRIPGVSTSISRFKQLQRLDFYVSSDDSLRQTASDLRSFLLKEFVHAGLTLVRLCLDDYSMFAQLALDVGWDVVIMDNHGHDMWHFIHYGLP</sequence>
<dbReference type="AlphaFoldDB" id="A0A0C2WN75"/>
<reference evidence="2 3" key="1">
    <citation type="submission" date="2014-04" db="EMBL/GenBank/DDBJ databases">
        <title>Evolutionary Origins and Diversification of the Mycorrhizal Mutualists.</title>
        <authorList>
            <consortium name="DOE Joint Genome Institute"/>
            <consortium name="Mycorrhizal Genomics Consortium"/>
            <person name="Kohler A."/>
            <person name="Kuo A."/>
            <person name="Nagy L.G."/>
            <person name="Floudas D."/>
            <person name="Copeland A."/>
            <person name="Barry K.W."/>
            <person name="Cichocki N."/>
            <person name="Veneault-Fourrey C."/>
            <person name="LaButti K."/>
            <person name="Lindquist E.A."/>
            <person name="Lipzen A."/>
            <person name="Lundell T."/>
            <person name="Morin E."/>
            <person name="Murat C."/>
            <person name="Riley R."/>
            <person name="Ohm R."/>
            <person name="Sun H."/>
            <person name="Tunlid A."/>
            <person name="Henrissat B."/>
            <person name="Grigoriev I.V."/>
            <person name="Hibbett D.S."/>
            <person name="Martin F."/>
        </authorList>
    </citation>
    <scope>NUCLEOTIDE SEQUENCE [LARGE SCALE GENOMIC DNA]</scope>
    <source>
        <strain evidence="2 3">Koide BX008</strain>
    </source>
</reference>
<dbReference type="EMBL" id="KN818360">
    <property type="protein sequence ID" value="KIL57713.1"/>
    <property type="molecule type" value="Genomic_DNA"/>
</dbReference>
<dbReference type="InterPro" id="IPR036047">
    <property type="entry name" value="F-box-like_dom_sf"/>
</dbReference>